<name>A0A8J2ZQ53_9BACI</name>
<dbReference type="AlphaFoldDB" id="A0A8J2ZQ53"/>
<reference evidence="1" key="2">
    <citation type="submission" date="2020-09" db="EMBL/GenBank/DDBJ databases">
        <authorList>
            <person name="Sun Q."/>
            <person name="Zhou Y."/>
        </authorList>
    </citation>
    <scope>NUCLEOTIDE SEQUENCE</scope>
    <source>
        <strain evidence="1">CGMCC 1.12360</strain>
    </source>
</reference>
<evidence type="ECO:0000313" key="1">
    <source>
        <dbReference type="EMBL" id="GGH69365.1"/>
    </source>
</evidence>
<proteinExistence type="predicted"/>
<comment type="caution">
    <text evidence="1">The sequence shown here is derived from an EMBL/GenBank/DDBJ whole genome shotgun (WGS) entry which is preliminary data.</text>
</comment>
<dbReference type="Pfam" id="PF06569">
    <property type="entry name" value="DUF1128"/>
    <property type="match status" value="1"/>
</dbReference>
<dbReference type="EMBL" id="BMEV01000004">
    <property type="protein sequence ID" value="GGH69365.1"/>
    <property type="molecule type" value="Genomic_DNA"/>
</dbReference>
<gene>
    <name evidence="1" type="ORF">GCM10010978_03280</name>
</gene>
<dbReference type="InterPro" id="IPR009507">
    <property type="entry name" value="UPF0435"/>
</dbReference>
<organism evidence="1 2">
    <name type="scientific">Compostibacillus humi</name>
    <dbReference type="NCBI Taxonomy" id="1245525"/>
    <lineage>
        <taxon>Bacteria</taxon>
        <taxon>Bacillati</taxon>
        <taxon>Bacillota</taxon>
        <taxon>Bacilli</taxon>
        <taxon>Bacillales</taxon>
        <taxon>Bacillaceae</taxon>
        <taxon>Compostibacillus</taxon>
    </lineage>
</organism>
<reference evidence="1" key="1">
    <citation type="journal article" date="2014" name="Int. J. Syst. Evol. Microbiol.">
        <title>Complete genome sequence of Corynebacterium casei LMG S-19264T (=DSM 44701T), isolated from a smear-ripened cheese.</title>
        <authorList>
            <consortium name="US DOE Joint Genome Institute (JGI-PGF)"/>
            <person name="Walter F."/>
            <person name="Albersmeier A."/>
            <person name="Kalinowski J."/>
            <person name="Ruckert C."/>
        </authorList>
    </citation>
    <scope>NUCLEOTIDE SEQUENCE</scope>
    <source>
        <strain evidence="1">CGMCC 1.12360</strain>
    </source>
</reference>
<evidence type="ECO:0000313" key="2">
    <source>
        <dbReference type="Proteomes" id="UP000602050"/>
    </source>
</evidence>
<keyword evidence="2" id="KW-1185">Reference proteome</keyword>
<dbReference type="RefSeq" id="WP_188390629.1">
    <property type="nucleotide sequence ID" value="NZ_BMEV01000004.1"/>
</dbReference>
<accession>A0A8J2ZQ53</accession>
<dbReference type="Proteomes" id="UP000602050">
    <property type="component" value="Unassembled WGS sequence"/>
</dbReference>
<sequence>MNLNVASKENLHYLLEQLADQLNVVNRGLLDAEDYDLDKYEDLKLLYDVVRQKGKLSISETQAFVDELALIRKK</sequence>
<protein>
    <submittedName>
        <fullName evidence="1">Uncharacterized protein</fullName>
    </submittedName>
</protein>